<feature type="compositionally biased region" description="Basic and acidic residues" evidence="1">
    <location>
        <begin position="144"/>
        <end position="157"/>
    </location>
</feature>
<dbReference type="PANTHER" id="PTHR46014:SF1">
    <property type="entry name" value="TETRATRICOPEPTIDE REPEAT PROTEIN 1"/>
    <property type="match status" value="1"/>
</dbReference>
<feature type="compositionally biased region" description="Basic and acidic residues" evidence="1">
    <location>
        <begin position="39"/>
        <end position="57"/>
    </location>
</feature>
<name>R7YH87_CONA1</name>
<feature type="compositionally biased region" description="Polar residues" evidence="1">
    <location>
        <begin position="13"/>
        <end position="27"/>
    </location>
</feature>
<dbReference type="OrthoDB" id="1872379at2759"/>
<dbReference type="SUPFAM" id="SSF48452">
    <property type="entry name" value="TPR-like"/>
    <property type="match status" value="1"/>
</dbReference>
<dbReference type="PANTHER" id="PTHR46014">
    <property type="entry name" value="TETRATRICOPEPTIDE REPEAT PROTEIN 1"/>
    <property type="match status" value="1"/>
</dbReference>
<dbReference type="Proteomes" id="UP000016924">
    <property type="component" value="Unassembled WGS sequence"/>
</dbReference>
<dbReference type="RefSeq" id="XP_007776587.1">
    <property type="nucleotide sequence ID" value="XM_007778397.1"/>
</dbReference>
<feature type="compositionally biased region" description="Acidic residues" evidence="1">
    <location>
        <begin position="158"/>
        <end position="167"/>
    </location>
</feature>
<dbReference type="HOGENOM" id="CLU_058463_1_0_1"/>
<dbReference type="InterPro" id="IPR011990">
    <property type="entry name" value="TPR-like_helical_dom_sf"/>
</dbReference>
<feature type="region of interest" description="Disordered" evidence="1">
    <location>
        <begin position="144"/>
        <end position="167"/>
    </location>
</feature>
<dbReference type="eggNOG" id="KOG4234">
    <property type="taxonomic scope" value="Eukaryota"/>
</dbReference>
<dbReference type="GeneID" id="19897794"/>
<proteinExistence type="predicted"/>
<feature type="compositionally biased region" description="Polar residues" evidence="1">
    <location>
        <begin position="69"/>
        <end position="80"/>
    </location>
</feature>
<dbReference type="STRING" id="1168221.R7YH87"/>
<evidence type="ECO:0000313" key="2">
    <source>
        <dbReference type="EMBL" id="EON61270.1"/>
    </source>
</evidence>
<organism evidence="2 3">
    <name type="scientific">Coniosporium apollinis (strain CBS 100218)</name>
    <name type="common">Rock-inhabiting black yeast</name>
    <dbReference type="NCBI Taxonomy" id="1168221"/>
    <lineage>
        <taxon>Eukaryota</taxon>
        <taxon>Fungi</taxon>
        <taxon>Dikarya</taxon>
        <taxon>Ascomycota</taxon>
        <taxon>Pezizomycotina</taxon>
        <taxon>Dothideomycetes</taxon>
        <taxon>Dothideomycetes incertae sedis</taxon>
        <taxon>Coniosporium</taxon>
    </lineage>
</organism>
<dbReference type="InterPro" id="IPR052769">
    <property type="entry name" value="TPR_domain_protein"/>
</dbReference>
<feature type="region of interest" description="Disordered" evidence="1">
    <location>
        <begin position="1"/>
        <end position="80"/>
    </location>
</feature>
<sequence length="295" mass="32218">MGTPDRHMGGQLQGQINAKLPSNNSILPLSAATMPSEPEPERMRNTVKPEDDERLEPLRFSPEEEASLVSESNNQKASANTRFTSGAYSEAIQGYEGALSACPNYLEYEVAVLRSNIAACHLKLADWKAAIAAATEALEALDRLDPPAKKPGGKEGEGAVEEVDEETADKIEALAKSGRTRDDVQRIRTKALLRRAKARLETGGWAALQGADEDYKQLASMPNLSPLDRKSVDSALRTLPPRLAEAKQKEMGEMMDKLKQLGNGILKPFGLSTDNFNMVKDEKTGGYSMNFNQNK</sequence>
<dbReference type="AlphaFoldDB" id="R7YH87"/>
<evidence type="ECO:0008006" key="4">
    <source>
        <dbReference type="Google" id="ProtNLM"/>
    </source>
</evidence>
<reference evidence="3" key="1">
    <citation type="submission" date="2012-06" db="EMBL/GenBank/DDBJ databases">
        <title>The genome sequence of Coniosporium apollinis CBS 100218.</title>
        <authorList>
            <consortium name="The Broad Institute Genome Sequencing Platform"/>
            <person name="Cuomo C."/>
            <person name="Gorbushina A."/>
            <person name="Noack S."/>
            <person name="Walker B."/>
            <person name="Young S.K."/>
            <person name="Zeng Q."/>
            <person name="Gargeya S."/>
            <person name="Fitzgerald M."/>
            <person name="Haas B."/>
            <person name="Abouelleil A."/>
            <person name="Alvarado L."/>
            <person name="Arachchi H.M."/>
            <person name="Berlin A.M."/>
            <person name="Chapman S.B."/>
            <person name="Goldberg J."/>
            <person name="Griggs A."/>
            <person name="Gujja S."/>
            <person name="Hansen M."/>
            <person name="Howarth C."/>
            <person name="Imamovic A."/>
            <person name="Larimer J."/>
            <person name="McCowan C."/>
            <person name="Montmayeur A."/>
            <person name="Murphy C."/>
            <person name="Neiman D."/>
            <person name="Pearson M."/>
            <person name="Priest M."/>
            <person name="Roberts A."/>
            <person name="Saif S."/>
            <person name="Shea T."/>
            <person name="Sisk P."/>
            <person name="Sykes S."/>
            <person name="Wortman J."/>
            <person name="Nusbaum C."/>
            <person name="Birren B."/>
        </authorList>
    </citation>
    <scope>NUCLEOTIDE SEQUENCE [LARGE SCALE GENOMIC DNA]</scope>
    <source>
        <strain evidence="3">CBS 100218</strain>
    </source>
</reference>
<dbReference type="EMBL" id="JH767555">
    <property type="protein sequence ID" value="EON61270.1"/>
    <property type="molecule type" value="Genomic_DNA"/>
</dbReference>
<dbReference type="Gene3D" id="1.25.40.10">
    <property type="entry name" value="Tetratricopeptide repeat domain"/>
    <property type="match status" value="1"/>
</dbReference>
<evidence type="ECO:0000313" key="3">
    <source>
        <dbReference type="Proteomes" id="UP000016924"/>
    </source>
</evidence>
<keyword evidence="3" id="KW-1185">Reference proteome</keyword>
<protein>
    <recommendedName>
        <fullName evidence="4">Tetratricopeptide repeat protein 1</fullName>
    </recommendedName>
</protein>
<accession>R7YH87</accession>
<gene>
    <name evidence="2" type="ORF">W97_00483</name>
</gene>
<dbReference type="OMA" id="KSAIDDC"/>
<evidence type="ECO:0000256" key="1">
    <source>
        <dbReference type="SAM" id="MobiDB-lite"/>
    </source>
</evidence>